<keyword evidence="2" id="KW-0812">Transmembrane</keyword>
<reference evidence="3 4" key="1">
    <citation type="submission" date="2018-03" db="EMBL/GenBank/DDBJ databases">
        <title>Bioinformatic expansion and discovery of thiopeptide antibiotics.</title>
        <authorList>
            <person name="Schwalen C.J."/>
            <person name="Hudson G.A."/>
            <person name="Mitchell D.A."/>
        </authorList>
    </citation>
    <scope>NUCLEOTIDE SEQUENCE [LARGE SCALE GENOMIC DNA]</scope>
    <source>
        <strain evidence="3 4">ATCC 21389</strain>
    </source>
</reference>
<comment type="caution">
    <text evidence="3">The sequence shown here is derived from an EMBL/GenBank/DDBJ whole genome shotgun (WGS) entry which is preliminary data.</text>
</comment>
<feature type="transmembrane region" description="Helical" evidence="2">
    <location>
        <begin position="61"/>
        <end position="81"/>
    </location>
</feature>
<keyword evidence="2" id="KW-1133">Transmembrane helix</keyword>
<proteinExistence type="predicted"/>
<keyword evidence="4" id="KW-1185">Reference proteome</keyword>
<evidence type="ECO:0000313" key="4">
    <source>
        <dbReference type="Proteomes" id="UP000248039"/>
    </source>
</evidence>
<evidence type="ECO:0000256" key="2">
    <source>
        <dbReference type="SAM" id="Phobius"/>
    </source>
</evidence>
<feature type="region of interest" description="Disordered" evidence="1">
    <location>
        <begin position="1"/>
        <end position="25"/>
    </location>
</feature>
<dbReference type="AlphaFoldDB" id="A0A2V4N3S8"/>
<keyword evidence="2" id="KW-0472">Membrane</keyword>
<evidence type="ECO:0000313" key="3">
    <source>
        <dbReference type="EMBL" id="PYC74110.1"/>
    </source>
</evidence>
<feature type="transmembrane region" description="Helical" evidence="2">
    <location>
        <begin position="30"/>
        <end position="54"/>
    </location>
</feature>
<organism evidence="3 4">
    <name type="scientific">Streptomyces tateyamensis</name>
    <dbReference type="NCBI Taxonomy" id="565073"/>
    <lineage>
        <taxon>Bacteria</taxon>
        <taxon>Bacillati</taxon>
        <taxon>Actinomycetota</taxon>
        <taxon>Actinomycetes</taxon>
        <taxon>Kitasatosporales</taxon>
        <taxon>Streptomycetaceae</taxon>
        <taxon>Streptomyces</taxon>
    </lineage>
</organism>
<dbReference type="EMBL" id="PYBW01000096">
    <property type="protein sequence ID" value="PYC74110.1"/>
    <property type="molecule type" value="Genomic_DNA"/>
</dbReference>
<name>A0A2V4N3S8_9ACTN</name>
<gene>
    <name evidence="3" type="ORF">C7C46_24300</name>
</gene>
<dbReference type="Proteomes" id="UP000248039">
    <property type="component" value="Unassembled WGS sequence"/>
</dbReference>
<sequence length="86" mass="8242">MTTAPPPAGATPPAPASSPTPPPAGPPAFLGLRTAVILVAATVVGLVAGTLTFFSTRSPAGAVLAGLTAFGASVLGLHQLIARTAD</sequence>
<evidence type="ECO:0000256" key="1">
    <source>
        <dbReference type="SAM" id="MobiDB-lite"/>
    </source>
</evidence>
<accession>A0A2V4N3S8</accession>
<dbReference type="RefSeq" id="WP_110672045.1">
    <property type="nucleotide sequence ID" value="NZ_PYBW01000096.1"/>
</dbReference>
<protein>
    <submittedName>
        <fullName evidence="3">Uncharacterized protein</fullName>
    </submittedName>
</protein>